<dbReference type="InterPro" id="IPR017455">
    <property type="entry name" value="Znf_FYVE-rel"/>
</dbReference>
<feature type="compositionally biased region" description="Basic and acidic residues" evidence="1">
    <location>
        <begin position="216"/>
        <end position="232"/>
    </location>
</feature>
<dbReference type="PROSITE" id="PS50178">
    <property type="entry name" value="ZF_FYVE"/>
    <property type="match status" value="1"/>
</dbReference>
<feature type="compositionally biased region" description="Acidic residues" evidence="1">
    <location>
        <begin position="236"/>
        <end position="245"/>
    </location>
</feature>
<dbReference type="GO" id="GO:0005813">
    <property type="term" value="C:centrosome"/>
    <property type="evidence" value="ECO:0007669"/>
    <property type="project" value="TreeGrafter"/>
</dbReference>
<dbReference type="Gene3D" id="3.30.40.10">
    <property type="entry name" value="Zinc/RING finger domain, C3HC4 (zinc finger)"/>
    <property type="match status" value="1"/>
</dbReference>
<dbReference type="GO" id="GO:0044878">
    <property type="term" value="P:mitotic cytokinesis checkpoint signaling"/>
    <property type="evidence" value="ECO:0007669"/>
    <property type="project" value="TreeGrafter"/>
</dbReference>
<protein>
    <submittedName>
        <fullName evidence="2">Uncharacterized protein</fullName>
    </submittedName>
</protein>
<dbReference type="VEuPathDB" id="VectorBase:AAEL010052"/>
<organism evidence="2 3">
    <name type="scientific">Aedes aegypti</name>
    <name type="common">Yellowfever mosquito</name>
    <name type="synonym">Culex aegypti</name>
    <dbReference type="NCBI Taxonomy" id="7159"/>
    <lineage>
        <taxon>Eukaryota</taxon>
        <taxon>Metazoa</taxon>
        <taxon>Ecdysozoa</taxon>
        <taxon>Arthropoda</taxon>
        <taxon>Hexapoda</taxon>
        <taxon>Insecta</taxon>
        <taxon>Pterygota</taxon>
        <taxon>Neoptera</taxon>
        <taxon>Endopterygota</taxon>
        <taxon>Diptera</taxon>
        <taxon>Nematocera</taxon>
        <taxon>Culicoidea</taxon>
        <taxon>Culicidae</taxon>
        <taxon>Culicinae</taxon>
        <taxon>Aedini</taxon>
        <taxon>Aedes</taxon>
        <taxon>Stegomyia</taxon>
    </lineage>
</organism>
<keyword evidence="3" id="KW-1185">Reference proteome</keyword>
<sequence length="345" mass="39016">MACNGCTKKFGFFLKENGCPSCKFSFCSKCLKFRIKIEGKSKDVCLRCYELSKSRLNPNTSEAISSKSKTDNSILDVPVEEVVPVATNIINPVSIKSESEVIPDRDTEIWERLAALKQKDDKPDQQLPNSEVPSSAGTSLTDMEKRLAALRGIEYKDYTKANKNFLLKKDGRSEEEQIIDLMKQFEEEKEIHESMDNNRLAAVDDIENRLAALRDIPADESSKEKPFAEKDLPNSSDDEDEENEEDAAKKLATRFLEEAAIDAKKHPMDDDEDELNNLDIPVPLDPSEIEELPWCTICNEDAVIRCVGCGGDLFCRGCFKECHDDDKDYRKHEIKPFKAVNKTKS</sequence>
<dbReference type="InterPro" id="IPR044553">
    <property type="entry name" value="Bbox1_ANCHR"/>
</dbReference>
<evidence type="ECO:0000313" key="3">
    <source>
        <dbReference type="Proteomes" id="UP000008820"/>
    </source>
</evidence>
<dbReference type="PANTHER" id="PTHR46603">
    <property type="entry name" value="ABSCISSION/NOCUT CHECKPOINT REGULATOR"/>
    <property type="match status" value="1"/>
</dbReference>
<gene>
    <name evidence="2" type="primary">5572777</name>
</gene>
<dbReference type="FunCoup" id="A0A1S4FP42">
    <property type="interactions" value="34"/>
</dbReference>
<dbReference type="OrthoDB" id="5407799at2759"/>
<dbReference type="Pfam" id="PF22586">
    <property type="entry name" value="ANCHR-like_BBOX"/>
    <property type="match status" value="1"/>
</dbReference>
<dbReference type="GO" id="GO:0032266">
    <property type="term" value="F:phosphatidylinositol-3-phosphate binding"/>
    <property type="evidence" value="ECO:0007669"/>
    <property type="project" value="TreeGrafter"/>
</dbReference>
<dbReference type="SUPFAM" id="SSF57845">
    <property type="entry name" value="B-box zinc-binding domain"/>
    <property type="match status" value="1"/>
</dbReference>
<dbReference type="EnsemblMetazoa" id="AAEL010052-RA">
    <property type="protein sequence ID" value="AAEL010052-PA"/>
    <property type="gene ID" value="AAEL010052"/>
</dbReference>
<reference evidence="2 3" key="1">
    <citation type="submission" date="2017-06" db="EMBL/GenBank/DDBJ databases">
        <title>Aedes aegypti genome working group (AGWG) sequencing and assembly.</title>
        <authorList>
            <consortium name="Aedes aegypti Genome Working Group (AGWG)"/>
            <person name="Matthews B.J."/>
        </authorList>
    </citation>
    <scope>NUCLEOTIDE SEQUENCE [LARGE SCALE GENOMIC DNA]</scope>
    <source>
        <strain evidence="2 3">LVP_AGWG</strain>
    </source>
</reference>
<dbReference type="GO" id="GO:0030496">
    <property type="term" value="C:midbody"/>
    <property type="evidence" value="ECO:0007669"/>
    <property type="project" value="TreeGrafter"/>
</dbReference>
<evidence type="ECO:0000313" key="2">
    <source>
        <dbReference type="EnsemblMetazoa" id="AAEL010052-PA"/>
    </source>
</evidence>
<feature type="compositionally biased region" description="Polar residues" evidence="1">
    <location>
        <begin position="126"/>
        <end position="140"/>
    </location>
</feature>
<evidence type="ECO:0000256" key="1">
    <source>
        <dbReference type="SAM" id="MobiDB-lite"/>
    </source>
</evidence>
<feature type="region of interest" description="Disordered" evidence="1">
    <location>
        <begin position="214"/>
        <end position="246"/>
    </location>
</feature>
<accession>A0A1S4FP42</accession>
<dbReference type="AlphaFoldDB" id="A0A1S4FP42"/>
<name>A0A1S4FP42_AEDAE</name>
<feature type="region of interest" description="Disordered" evidence="1">
    <location>
        <begin position="117"/>
        <end position="140"/>
    </location>
</feature>
<dbReference type="CDD" id="cd19817">
    <property type="entry name" value="Bbox1_ANCHR-like"/>
    <property type="match status" value="1"/>
</dbReference>
<proteinExistence type="predicted"/>
<dbReference type="SUPFAM" id="SSF57903">
    <property type="entry name" value="FYVE/PHD zinc finger"/>
    <property type="match status" value="1"/>
</dbReference>
<dbReference type="PANTHER" id="PTHR46603:SF1">
    <property type="entry name" value="ABSCISSION_NOCUT CHECKPOINT REGULATOR"/>
    <property type="match status" value="1"/>
</dbReference>
<dbReference type="Proteomes" id="UP000008820">
    <property type="component" value="Chromosome 1"/>
</dbReference>
<dbReference type="InterPro" id="IPR013083">
    <property type="entry name" value="Znf_RING/FYVE/PHD"/>
</dbReference>
<dbReference type="InParanoid" id="A0A1S4FP42"/>
<reference evidence="2" key="2">
    <citation type="submission" date="2020-05" db="UniProtKB">
        <authorList>
            <consortium name="EnsemblMetazoa"/>
        </authorList>
    </citation>
    <scope>IDENTIFICATION</scope>
    <source>
        <strain evidence="2">LVP_AGWG</strain>
    </source>
</reference>
<dbReference type="GO" id="GO:0009838">
    <property type="term" value="P:abscission"/>
    <property type="evidence" value="ECO:0007669"/>
    <property type="project" value="TreeGrafter"/>
</dbReference>
<dbReference type="CDD" id="cd00065">
    <property type="entry name" value="FYVE_like_SF"/>
    <property type="match status" value="1"/>
</dbReference>
<dbReference type="GO" id="GO:0032154">
    <property type="term" value="C:cleavage furrow"/>
    <property type="evidence" value="ECO:0007669"/>
    <property type="project" value="TreeGrafter"/>
</dbReference>
<dbReference type="InterPro" id="IPR011011">
    <property type="entry name" value="Znf_FYVE_PHD"/>
</dbReference>